<comment type="caution">
    <text evidence="11">The sequence shown here is derived from an EMBL/GenBank/DDBJ whole genome shotgun (WGS) entry which is preliminary data.</text>
</comment>
<keyword evidence="8" id="KW-1133">Transmembrane helix</keyword>
<organism evidence="11 12">
    <name type="scientific">Anaerobacillus alkalidiazotrophicus</name>
    <dbReference type="NCBI Taxonomy" id="472963"/>
    <lineage>
        <taxon>Bacteria</taxon>
        <taxon>Bacillati</taxon>
        <taxon>Bacillota</taxon>
        <taxon>Bacilli</taxon>
        <taxon>Bacillales</taxon>
        <taxon>Bacillaceae</taxon>
        <taxon>Anaerobacillus</taxon>
    </lineage>
</organism>
<evidence type="ECO:0000256" key="7">
    <source>
        <dbReference type="SAM" id="Coils"/>
    </source>
</evidence>
<dbReference type="CDD" id="cd06225">
    <property type="entry name" value="HAMP"/>
    <property type="match status" value="1"/>
</dbReference>
<accession>A0A1S2M3N2</accession>
<evidence type="ECO:0000256" key="8">
    <source>
        <dbReference type="SAM" id="Phobius"/>
    </source>
</evidence>
<dbReference type="PANTHER" id="PTHR32089">
    <property type="entry name" value="METHYL-ACCEPTING CHEMOTAXIS PROTEIN MCPB"/>
    <property type="match status" value="1"/>
</dbReference>
<dbReference type="STRING" id="472963.BKP45_14230"/>
<dbReference type="Pfam" id="PF00015">
    <property type="entry name" value="MCPsignal"/>
    <property type="match status" value="1"/>
</dbReference>
<evidence type="ECO:0000259" key="9">
    <source>
        <dbReference type="PROSITE" id="PS50111"/>
    </source>
</evidence>
<evidence type="ECO:0000313" key="12">
    <source>
        <dbReference type="Proteomes" id="UP000180057"/>
    </source>
</evidence>
<dbReference type="InterPro" id="IPR004089">
    <property type="entry name" value="MCPsignal_dom"/>
</dbReference>
<feature type="transmembrane region" description="Helical" evidence="8">
    <location>
        <begin position="291"/>
        <end position="311"/>
    </location>
</feature>
<dbReference type="AlphaFoldDB" id="A0A1S2M3N2"/>
<dbReference type="PROSITE" id="PS50111">
    <property type="entry name" value="CHEMOTAXIS_TRANSDUC_2"/>
    <property type="match status" value="1"/>
</dbReference>
<comment type="similarity">
    <text evidence="5">Belongs to the methyl-accepting chemotaxis (MCP) protein family.</text>
</comment>
<dbReference type="SMART" id="SM00283">
    <property type="entry name" value="MA"/>
    <property type="match status" value="1"/>
</dbReference>
<keyword evidence="4 6" id="KW-0807">Transducer</keyword>
<dbReference type="InterPro" id="IPR003660">
    <property type="entry name" value="HAMP_dom"/>
</dbReference>
<dbReference type="PANTHER" id="PTHR32089:SF112">
    <property type="entry name" value="LYSOZYME-LIKE PROTEIN-RELATED"/>
    <property type="match status" value="1"/>
</dbReference>
<dbReference type="PROSITE" id="PS50885">
    <property type="entry name" value="HAMP"/>
    <property type="match status" value="1"/>
</dbReference>
<evidence type="ECO:0008006" key="13">
    <source>
        <dbReference type="Google" id="ProtNLM"/>
    </source>
</evidence>
<sequence>MLKKKGKNSTQLRKRNNKNFIFNNATLKTKLIVSFILLGVIPSIIIASFVFSVSRNTIEDKVAEMTHEIGFHLANNINTMINEIVQTTLIPFGNSELLDNLVGSEQSLTEYEIFQKNRNATDGLTAITNTNRNLENLQFVRNDGVRYGPQNIYLNIQEFINSDIEKQAYELNGTLLWRHGFQNDHDNIYLFKSARDYSGRDRGVFIYTIGSDIFNDVVGSDVTLEKTIYIVNEENQVIASNNSEEIGNLYTGHLNMNNSSSELISHNELSNGWQVVISTQKSYLMKEINSVVYLVYLIVFICIVISIFVGIKITYSITKPLSKMVALMSKAEHGDLTVQTDYLRNNEIGQLGQSFNNMLANIKNIIQENKKVSESAVENADHLKKISNESSEAAEQIATAIEEVAKGSVEQVDYAEKTNQEMKGLSQEILDVTNNVENVTIATAKTKDLSSNSIKNMNELTTLNKDVQEKIYEIEQTIVKLGKDVTGIQGIIKIIKDISDQTNLLSLNASIEAARAGESGKGFAVVANEVRKLAEQSKVSTMNIEKIINQILRQTECSVDLVRSSTTLFDIQTNSINKTRDSFEHILNDTNVIINDVSRIGNSIAKINVSKEKVEEAIVEMVSVAELSSSTTEEVTATTEEQFAAAEELGHLSERLSNTILELERMINKFKI</sequence>
<dbReference type="Proteomes" id="UP000180057">
    <property type="component" value="Unassembled WGS sequence"/>
</dbReference>
<protein>
    <recommendedName>
        <fullName evidence="13">Methyl-accepting chemotaxis protein</fullName>
    </recommendedName>
</protein>
<keyword evidence="2" id="KW-1003">Cell membrane</keyword>
<keyword evidence="7" id="KW-0175">Coiled coil</keyword>
<dbReference type="EMBL" id="MLQS01000019">
    <property type="protein sequence ID" value="OIJ19308.1"/>
    <property type="molecule type" value="Genomic_DNA"/>
</dbReference>
<dbReference type="GO" id="GO:0007165">
    <property type="term" value="P:signal transduction"/>
    <property type="evidence" value="ECO:0007669"/>
    <property type="project" value="UniProtKB-KW"/>
</dbReference>
<feature type="domain" description="HAMP" evidence="10">
    <location>
        <begin position="315"/>
        <end position="367"/>
    </location>
</feature>
<feature type="coiled-coil region" evidence="7">
    <location>
        <begin position="383"/>
        <end position="477"/>
    </location>
</feature>
<keyword evidence="3 8" id="KW-0472">Membrane</keyword>
<evidence type="ECO:0000256" key="4">
    <source>
        <dbReference type="ARBA" id="ARBA00023224"/>
    </source>
</evidence>
<dbReference type="RefSeq" id="WP_071390354.1">
    <property type="nucleotide sequence ID" value="NZ_MLQS01000019.1"/>
</dbReference>
<evidence type="ECO:0000256" key="6">
    <source>
        <dbReference type="PROSITE-ProRule" id="PRU00284"/>
    </source>
</evidence>
<reference evidence="11 12" key="1">
    <citation type="submission" date="2016-10" db="EMBL/GenBank/DDBJ databases">
        <title>Draft genome sequences of four alkaliphilic bacteria belonging to the Anaerobacillus genus.</title>
        <authorList>
            <person name="Bassil N.M."/>
            <person name="Lloyd J.R."/>
        </authorList>
    </citation>
    <scope>NUCLEOTIDE SEQUENCE [LARGE SCALE GENOMIC DNA]</scope>
    <source>
        <strain evidence="11 12">DSM 22531</strain>
    </source>
</reference>
<keyword evidence="8" id="KW-0812">Transmembrane</keyword>
<evidence type="ECO:0000256" key="3">
    <source>
        <dbReference type="ARBA" id="ARBA00023136"/>
    </source>
</evidence>
<dbReference type="Gene3D" id="6.10.340.10">
    <property type="match status" value="1"/>
</dbReference>
<comment type="subcellular location">
    <subcellularLocation>
        <location evidence="1">Cell membrane</location>
    </subcellularLocation>
</comment>
<feature type="domain" description="Methyl-accepting transducer" evidence="9">
    <location>
        <begin position="386"/>
        <end position="636"/>
    </location>
</feature>
<dbReference type="GO" id="GO:0005886">
    <property type="term" value="C:plasma membrane"/>
    <property type="evidence" value="ECO:0007669"/>
    <property type="project" value="UniProtKB-SubCell"/>
</dbReference>
<feature type="transmembrane region" description="Helical" evidence="8">
    <location>
        <begin position="31"/>
        <end position="51"/>
    </location>
</feature>
<name>A0A1S2M3N2_9BACI</name>
<dbReference type="Pfam" id="PF00672">
    <property type="entry name" value="HAMP"/>
    <property type="match status" value="1"/>
</dbReference>
<evidence type="ECO:0000256" key="2">
    <source>
        <dbReference type="ARBA" id="ARBA00022475"/>
    </source>
</evidence>
<dbReference type="SUPFAM" id="SSF58104">
    <property type="entry name" value="Methyl-accepting chemotaxis protein (MCP) signaling domain"/>
    <property type="match status" value="1"/>
</dbReference>
<evidence type="ECO:0000259" key="10">
    <source>
        <dbReference type="PROSITE" id="PS50885"/>
    </source>
</evidence>
<evidence type="ECO:0000313" key="11">
    <source>
        <dbReference type="EMBL" id="OIJ19308.1"/>
    </source>
</evidence>
<gene>
    <name evidence="11" type="ORF">BKP45_14230</name>
</gene>
<dbReference type="Gene3D" id="1.10.287.950">
    <property type="entry name" value="Methyl-accepting chemotaxis protein"/>
    <property type="match status" value="1"/>
</dbReference>
<evidence type="ECO:0000256" key="1">
    <source>
        <dbReference type="ARBA" id="ARBA00004236"/>
    </source>
</evidence>
<keyword evidence="12" id="KW-1185">Reference proteome</keyword>
<dbReference type="SMART" id="SM00304">
    <property type="entry name" value="HAMP"/>
    <property type="match status" value="1"/>
</dbReference>
<proteinExistence type="inferred from homology"/>
<evidence type="ECO:0000256" key="5">
    <source>
        <dbReference type="ARBA" id="ARBA00029447"/>
    </source>
</evidence>